<name>A0AAE3A7R4_9FIRM</name>
<organism evidence="1 2">
    <name type="scientific">Hominiventricola filiformis</name>
    <dbReference type="NCBI Taxonomy" id="2885352"/>
    <lineage>
        <taxon>Bacteria</taxon>
        <taxon>Bacillati</taxon>
        <taxon>Bacillota</taxon>
        <taxon>Clostridia</taxon>
        <taxon>Lachnospirales</taxon>
        <taxon>Lachnospiraceae</taxon>
        <taxon>Hominiventricola</taxon>
    </lineage>
</organism>
<dbReference type="AlphaFoldDB" id="A0AAE3A7R4"/>
<dbReference type="Proteomes" id="UP001198220">
    <property type="component" value="Unassembled WGS sequence"/>
</dbReference>
<comment type="caution">
    <text evidence="1">The sequence shown here is derived from an EMBL/GenBank/DDBJ whole genome shotgun (WGS) entry which is preliminary data.</text>
</comment>
<evidence type="ECO:0000313" key="1">
    <source>
        <dbReference type="EMBL" id="MCC2127576.1"/>
    </source>
</evidence>
<dbReference type="EMBL" id="JAJEPS010000024">
    <property type="protein sequence ID" value="MCC2127576.1"/>
    <property type="molecule type" value="Genomic_DNA"/>
</dbReference>
<dbReference type="InterPro" id="IPR024541">
    <property type="entry name" value="DUF3881"/>
</dbReference>
<accession>A0AAE3A7R4</accession>
<keyword evidence="2" id="KW-1185">Reference proteome</keyword>
<reference evidence="1 2" key="1">
    <citation type="submission" date="2021-10" db="EMBL/GenBank/DDBJ databases">
        <title>Anaerobic single-cell dispensing facilitates the cultivation of human gut bacteria.</title>
        <authorList>
            <person name="Afrizal A."/>
        </authorList>
    </citation>
    <scope>NUCLEOTIDE SEQUENCE [LARGE SCALE GENOMIC DNA]</scope>
    <source>
        <strain evidence="1 2">CLA-AA-H276</strain>
    </source>
</reference>
<dbReference type="Pfam" id="PF12997">
    <property type="entry name" value="DUF3881"/>
    <property type="match status" value="1"/>
</dbReference>
<dbReference type="RefSeq" id="WP_118771629.1">
    <property type="nucleotide sequence ID" value="NZ_JAJEPS010000024.1"/>
</dbReference>
<protein>
    <submittedName>
        <fullName evidence="1">DUF3881 family protein</fullName>
    </submittedName>
</protein>
<proteinExistence type="predicted"/>
<evidence type="ECO:0000313" key="2">
    <source>
        <dbReference type="Proteomes" id="UP001198220"/>
    </source>
</evidence>
<sequence length="294" mass="34076">MHRYLRAVGFSKVHKREEYEALAQFTAECYQSEETTVTAEGEEFSERRKAFADQMGLLARGVYDENDEYHMDYCIPYFSGKTERFYEDMTIERQAEKEAYCGVCDDMNLGVTLIFYLQNVTEYLNKRRYGRSDSFSASLILSGLSVEGKILMPVYQKTPVVSEIKSNQERSRMIQAARNGDEDAIENLTLEDMDTYSMISRRIADEDVFSIVTTHFMPCGVECDHYNIMGDILDVELRENSKTGEKIYVMTIESNSIVLDVCINEQDLLGVPERGRRFRGIIWLQGLVHFEEKW</sequence>
<gene>
    <name evidence="1" type="ORF">LKD36_15600</name>
</gene>